<keyword evidence="2" id="KW-1185">Reference proteome</keyword>
<feature type="region of interest" description="Disordered" evidence="1">
    <location>
        <begin position="28"/>
        <end position="121"/>
    </location>
</feature>
<feature type="compositionally biased region" description="Low complexity" evidence="1">
    <location>
        <begin position="71"/>
        <end position="80"/>
    </location>
</feature>
<evidence type="ECO:0000256" key="1">
    <source>
        <dbReference type="SAM" id="MobiDB-lite"/>
    </source>
</evidence>
<evidence type="ECO:0000313" key="2">
    <source>
        <dbReference type="Proteomes" id="UP000695022"/>
    </source>
</evidence>
<evidence type="ECO:0000313" key="3">
    <source>
        <dbReference type="RefSeq" id="XP_014670161.1"/>
    </source>
</evidence>
<sequence length="121" mass="13129">MSRYVPQAYVGGSPLYLTENLKKEAVVKEGHAGSSCGNGTSDALPPRRHDNSQLSSSQSTGGATNKDGTATLSSTLSQTQGIGIPVGIAVARQRQDTRKHSKERKESKEKREMEYVHAWQQ</sequence>
<dbReference type="Proteomes" id="UP000695022">
    <property type="component" value="Unplaced"/>
</dbReference>
<gene>
    <name evidence="3" type="primary">LOC106811133</name>
</gene>
<reference evidence="3" key="1">
    <citation type="submission" date="2025-08" db="UniProtKB">
        <authorList>
            <consortium name="RefSeq"/>
        </authorList>
    </citation>
    <scope>IDENTIFICATION</scope>
</reference>
<organism evidence="2 3">
    <name type="scientific">Priapulus caudatus</name>
    <name type="common">Priapulid worm</name>
    <dbReference type="NCBI Taxonomy" id="37621"/>
    <lineage>
        <taxon>Eukaryota</taxon>
        <taxon>Metazoa</taxon>
        <taxon>Ecdysozoa</taxon>
        <taxon>Scalidophora</taxon>
        <taxon>Priapulida</taxon>
        <taxon>Priapulimorpha</taxon>
        <taxon>Priapulimorphida</taxon>
        <taxon>Priapulidae</taxon>
        <taxon>Priapulus</taxon>
    </lineage>
</organism>
<feature type="compositionally biased region" description="Basic and acidic residues" evidence="1">
    <location>
        <begin position="93"/>
        <end position="115"/>
    </location>
</feature>
<accession>A0ABM1ED90</accession>
<protein>
    <submittedName>
        <fullName evidence="3">Uncharacterized protein LOC106811133</fullName>
    </submittedName>
</protein>
<feature type="compositionally biased region" description="Polar residues" evidence="1">
    <location>
        <begin position="52"/>
        <end position="70"/>
    </location>
</feature>
<dbReference type="GeneID" id="106811133"/>
<name>A0ABM1ED90_PRICU</name>
<proteinExistence type="predicted"/>
<dbReference type="RefSeq" id="XP_014670161.1">
    <property type="nucleotide sequence ID" value="XM_014814675.1"/>
</dbReference>